<feature type="region of interest" description="Disordered" evidence="1">
    <location>
        <begin position="113"/>
        <end position="194"/>
    </location>
</feature>
<feature type="compositionally biased region" description="Polar residues" evidence="1">
    <location>
        <begin position="350"/>
        <end position="362"/>
    </location>
</feature>
<protein>
    <submittedName>
        <fullName evidence="2">Uncharacterized protein</fullName>
    </submittedName>
</protein>
<comment type="caution">
    <text evidence="2">The sequence shown here is derived from an EMBL/GenBank/DDBJ whole genome shotgun (WGS) entry which is preliminary data.</text>
</comment>
<feature type="compositionally biased region" description="Low complexity" evidence="1">
    <location>
        <begin position="569"/>
        <end position="595"/>
    </location>
</feature>
<dbReference type="EMBL" id="JAVRBK010000001">
    <property type="protein sequence ID" value="KAK5650617.1"/>
    <property type="molecule type" value="Genomic_DNA"/>
</dbReference>
<sequence>MSSALKSALTPSGVQNQPVPSQLNKPIHTQGTPTTYGQPMSHIPQNLVNIPHNAPSSGTVHNQVHSINSNVHTGHPPNHYSLNVPNASQHYPISGSIPISTHSAPVSNHPVPNTTQAHVQPPSTFSPSPKNLSYNPNYQTNVGHSYKMTSVTSSPTIPVPQPQPTESTPVTDKPQSNGTPDIKIATKPELSQNHVAPIVIEKSIQPPQLPLPEMQVPSTPEKAKTVTEQPLVVEPEESIKEPDEIKPSDVESIPAPEVEDNSTLTMGAATGDSISSSVNSTSVTSTESIPPSETEPPVDSTSTDAMEADQPPSPPSLQSTEVPELIKDEDDNSASPTNTTVNKSKDKNNQKSTLKLATTPRNVSKKSKFIKQETETPKVAKSETKALQKSPSSSGKSKRTRTKTQPYQSPLPEVEMISKISATTPRSKNNEDKLIIFYKNEFLAVRNSEGGFYICQAVQNIYKSSPRIRIRWLSQDKNDKEVYTPDFYDNTDFDCILTNLNLSRAGKGKYKLPAAEKIRTDSILKRALAVEKGDEKPSLTEEHPDGLDLSLYKEESQLKKRKTVKRRASSPLKLASASSSSSGKSPEYPKVQKVIPKPKPPPVKKATVLKRALSTKVRKVGPPTKITRSERTVKRYGEETKNSTKSVPIIDQKKAKVLAKVARKTIVPTPKTQQPPPKQNAKFSKVAAPLPPPPTKKSVVKKAPPVAITRKSKRGKK</sequence>
<feature type="compositionally biased region" description="Polar residues" evidence="1">
    <location>
        <begin position="113"/>
        <end position="156"/>
    </location>
</feature>
<feature type="compositionally biased region" description="Basic residues" evidence="1">
    <location>
        <begin position="559"/>
        <end position="568"/>
    </location>
</feature>
<feature type="compositionally biased region" description="Basic and acidic residues" evidence="1">
    <location>
        <begin position="370"/>
        <end position="386"/>
    </location>
</feature>
<feature type="compositionally biased region" description="Polar residues" evidence="1">
    <location>
        <begin position="164"/>
        <end position="179"/>
    </location>
</feature>
<proteinExistence type="predicted"/>
<feature type="region of interest" description="Disordered" evidence="1">
    <location>
        <begin position="558"/>
        <end position="647"/>
    </location>
</feature>
<feature type="compositionally biased region" description="Basic and acidic residues" evidence="1">
    <location>
        <begin position="237"/>
        <end position="249"/>
    </location>
</feature>
<evidence type="ECO:0000313" key="2">
    <source>
        <dbReference type="EMBL" id="KAK5650617.1"/>
    </source>
</evidence>
<evidence type="ECO:0000313" key="3">
    <source>
        <dbReference type="Proteomes" id="UP001329430"/>
    </source>
</evidence>
<feature type="region of interest" description="Disordered" evidence="1">
    <location>
        <begin position="1"/>
        <end position="46"/>
    </location>
</feature>
<evidence type="ECO:0000256" key="1">
    <source>
        <dbReference type="SAM" id="MobiDB-lite"/>
    </source>
</evidence>
<name>A0AAN7ZPV4_9COLE</name>
<organism evidence="2 3">
    <name type="scientific">Pyrocoelia pectoralis</name>
    <dbReference type="NCBI Taxonomy" id="417401"/>
    <lineage>
        <taxon>Eukaryota</taxon>
        <taxon>Metazoa</taxon>
        <taxon>Ecdysozoa</taxon>
        <taxon>Arthropoda</taxon>
        <taxon>Hexapoda</taxon>
        <taxon>Insecta</taxon>
        <taxon>Pterygota</taxon>
        <taxon>Neoptera</taxon>
        <taxon>Endopterygota</taxon>
        <taxon>Coleoptera</taxon>
        <taxon>Polyphaga</taxon>
        <taxon>Elateriformia</taxon>
        <taxon>Elateroidea</taxon>
        <taxon>Lampyridae</taxon>
        <taxon>Lampyrinae</taxon>
        <taxon>Pyrocoelia</taxon>
    </lineage>
</organism>
<feature type="region of interest" description="Disordered" evidence="1">
    <location>
        <begin position="666"/>
        <end position="717"/>
    </location>
</feature>
<feature type="compositionally biased region" description="Low complexity" evidence="1">
    <location>
        <begin position="273"/>
        <end position="298"/>
    </location>
</feature>
<reference evidence="2 3" key="1">
    <citation type="journal article" date="2024" name="Insects">
        <title>An Improved Chromosome-Level Genome Assembly of the Firefly Pyrocoelia pectoralis.</title>
        <authorList>
            <person name="Fu X."/>
            <person name="Meyer-Rochow V.B."/>
            <person name="Ballantyne L."/>
            <person name="Zhu X."/>
        </authorList>
    </citation>
    <scope>NUCLEOTIDE SEQUENCE [LARGE SCALE GENOMIC DNA]</scope>
    <source>
        <strain evidence="2">XCY_ONT2</strain>
    </source>
</reference>
<feature type="compositionally biased region" description="Polar residues" evidence="1">
    <location>
        <begin position="333"/>
        <end position="342"/>
    </location>
</feature>
<dbReference type="Proteomes" id="UP001329430">
    <property type="component" value="Chromosome 1"/>
</dbReference>
<accession>A0AAN7ZPV4</accession>
<dbReference type="AlphaFoldDB" id="A0AAN7ZPV4"/>
<gene>
    <name evidence="2" type="ORF">RI129_001646</name>
</gene>
<keyword evidence="3" id="KW-1185">Reference proteome</keyword>
<feature type="region of interest" description="Disordered" evidence="1">
    <location>
        <begin position="206"/>
        <end position="407"/>
    </location>
</feature>
<feature type="compositionally biased region" description="Basic and acidic residues" evidence="1">
    <location>
        <begin position="627"/>
        <end position="642"/>
    </location>
</feature>